<dbReference type="Proteomes" id="UP000077177">
    <property type="component" value="Chromosome"/>
</dbReference>
<dbReference type="AlphaFoldDB" id="A0A172TSS2"/>
<dbReference type="EMBL" id="CP011390">
    <property type="protein sequence ID" value="ANE50080.1"/>
    <property type="molecule type" value="Genomic_DNA"/>
</dbReference>
<dbReference type="KEGG" id="fla:SY85_05785"/>
<accession>A0A172TSS2</accession>
<organism evidence="1 2">
    <name type="scientific">Flavisolibacter tropicus</name>
    <dbReference type="NCBI Taxonomy" id="1492898"/>
    <lineage>
        <taxon>Bacteria</taxon>
        <taxon>Pseudomonadati</taxon>
        <taxon>Bacteroidota</taxon>
        <taxon>Chitinophagia</taxon>
        <taxon>Chitinophagales</taxon>
        <taxon>Chitinophagaceae</taxon>
        <taxon>Flavisolibacter</taxon>
    </lineage>
</organism>
<sequence>MHFQLSVFYQGGLFLYSITSEDKQTFQFQLKSAPPDKEAPQQFNVLHPEKNVWQFDQEFDENFKENVIRVMKRTKL</sequence>
<evidence type="ECO:0000313" key="1">
    <source>
        <dbReference type="EMBL" id="ANE50080.1"/>
    </source>
</evidence>
<protein>
    <submittedName>
        <fullName evidence="1">Uncharacterized protein</fullName>
    </submittedName>
</protein>
<reference evidence="2" key="1">
    <citation type="submission" date="2015-01" db="EMBL/GenBank/DDBJ databases">
        <title>Flavisolibacter sp./LCS9/ whole genome sequencing.</title>
        <authorList>
            <person name="Kim M.K."/>
            <person name="Srinivasan S."/>
            <person name="Lee J.-J."/>
        </authorList>
    </citation>
    <scope>NUCLEOTIDE SEQUENCE [LARGE SCALE GENOMIC DNA]</scope>
    <source>
        <strain evidence="2">LCS9</strain>
    </source>
</reference>
<reference evidence="1 2" key="2">
    <citation type="journal article" date="2016" name="Int. J. Syst. Evol. Microbiol.">
        <title>Flavisolibacter tropicus sp. nov., isolated from tropical soil.</title>
        <authorList>
            <person name="Lee J.J."/>
            <person name="Kang M.S."/>
            <person name="Kim G.S."/>
            <person name="Lee C.S."/>
            <person name="Lim S."/>
            <person name="Lee J."/>
            <person name="Roh S.H."/>
            <person name="Kang H."/>
            <person name="Ha J.M."/>
            <person name="Bae S."/>
            <person name="Jung H.Y."/>
            <person name="Kim M.K."/>
        </authorList>
    </citation>
    <scope>NUCLEOTIDE SEQUENCE [LARGE SCALE GENOMIC DNA]</scope>
    <source>
        <strain evidence="1 2">LCS9</strain>
    </source>
</reference>
<keyword evidence="2" id="KW-1185">Reference proteome</keyword>
<dbReference type="STRING" id="1492898.SY85_05785"/>
<evidence type="ECO:0000313" key="2">
    <source>
        <dbReference type="Proteomes" id="UP000077177"/>
    </source>
</evidence>
<proteinExistence type="predicted"/>
<name>A0A172TSS2_9BACT</name>
<dbReference type="RefSeq" id="WP_066402365.1">
    <property type="nucleotide sequence ID" value="NZ_CP011390.1"/>
</dbReference>
<gene>
    <name evidence="1" type="ORF">SY85_05785</name>
</gene>